<organism evidence="1 2">
    <name type="scientific">Mycobacteroides abscessus</name>
    <dbReference type="NCBI Taxonomy" id="36809"/>
    <lineage>
        <taxon>Bacteria</taxon>
        <taxon>Bacillati</taxon>
        <taxon>Actinomycetota</taxon>
        <taxon>Actinomycetes</taxon>
        <taxon>Mycobacteriales</taxon>
        <taxon>Mycobacteriaceae</taxon>
        <taxon>Mycobacteroides</taxon>
    </lineage>
</organism>
<dbReference type="AlphaFoldDB" id="A0ABD7HQJ9"/>
<accession>A0ABD7HQJ9</accession>
<evidence type="ECO:0000313" key="2">
    <source>
        <dbReference type="Proteomes" id="UP000284557"/>
    </source>
</evidence>
<sequence>MGQYPIPEQIETTKGLKAPVGSCVNLSGPQGSPTLTEVECGSAENNYRVIQRVAMPSECVADADRRYYHNGVSDEWTVCLDLAWSSNSCLSVQRDSVSRVACDDTSKPSREKPLKILFDNTTTSDNCPSGGFAHPVRKFTVCTETQKP</sequence>
<gene>
    <name evidence="1" type="ORF">D2E76_10875</name>
</gene>
<comment type="caution">
    <text evidence="1">The sequence shown here is derived from an EMBL/GenBank/DDBJ whole genome shotgun (WGS) entry which is preliminary data.</text>
</comment>
<dbReference type="EMBL" id="QXBN01000006">
    <property type="protein sequence ID" value="RIT40309.1"/>
    <property type="molecule type" value="Genomic_DNA"/>
</dbReference>
<dbReference type="Proteomes" id="UP000284557">
    <property type="component" value="Unassembled WGS sequence"/>
</dbReference>
<evidence type="ECO:0000313" key="1">
    <source>
        <dbReference type="EMBL" id="RIT40309.1"/>
    </source>
</evidence>
<name>A0ABD7HQJ9_9MYCO</name>
<proteinExistence type="predicted"/>
<protein>
    <recommendedName>
        <fullName evidence="3">Liporotein LppU</fullName>
    </recommendedName>
</protein>
<reference evidence="1 2" key="1">
    <citation type="submission" date="2018-08" db="EMBL/GenBank/DDBJ databases">
        <title>Linezolid Resistance in Mycobacterium abscessus: MIC Distribution and Comprehensive Investigation of Resistance Mechanisms.</title>
        <authorList>
            <person name="Ye M."/>
            <person name="Xu L."/>
            <person name="Zou Y."/>
            <person name="Li B."/>
            <person name="Guo Q."/>
            <person name="Zhang Y."/>
            <person name="Zhan M."/>
            <person name="Xu B."/>
            <person name="Yu F."/>
            <person name="Zhang Z."/>
            <person name="Chu H."/>
        </authorList>
    </citation>
    <scope>NUCLEOTIDE SEQUENCE [LARGE SCALE GENOMIC DNA]</scope>
    <source>
        <strain evidence="1 2">G143</strain>
    </source>
</reference>
<evidence type="ECO:0008006" key="3">
    <source>
        <dbReference type="Google" id="ProtNLM"/>
    </source>
</evidence>